<proteinExistence type="predicted"/>
<accession>A0A4C1V864</accession>
<evidence type="ECO:0000313" key="2">
    <source>
        <dbReference type="EMBL" id="GBP34507.1"/>
    </source>
</evidence>
<gene>
    <name evidence="2" type="ORF">EVAR_29902_1</name>
</gene>
<feature type="region of interest" description="Disordered" evidence="1">
    <location>
        <begin position="92"/>
        <end position="113"/>
    </location>
</feature>
<evidence type="ECO:0000313" key="3">
    <source>
        <dbReference type="Proteomes" id="UP000299102"/>
    </source>
</evidence>
<dbReference type="EMBL" id="BGZK01000289">
    <property type="protein sequence ID" value="GBP34507.1"/>
    <property type="molecule type" value="Genomic_DNA"/>
</dbReference>
<feature type="region of interest" description="Disordered" evidence="1">
    <location>
        <begin position="64"/>
        <end position="83"/>
    </location>
</feature>
<dbReference type="Proteomes" id="UP000299102">
    <property type="component" value="Unassembled WGS sequence"/>
</dbReference>
<reference evidence="2 3" key="1">
    <citation type="journal article" date="2019" name="Commun. Biol.">
        <title>The bagworm genome reveals a unique fibroin gene that provides high tensile strength.</title>
        <authorList>
            <person name="Kono N."/>
            <person name="Nakamura H."/>
            <person name="Ohtoshi R."/>
            <person name="Tomita M."/>
            <person name="Numata K."/>
            <person name="Arakawa K."/>
        </authorList>
    </citation>
    <scope>NUCLEOTIDE SEQUENCE [LARGE SCALE GENOMIC DNA]</scope>
</reference>
<protein>
    <submittedName>
        <fullName evidence="2">Uncharacterized protein</fullName>
    </submittedName>
</protein>
<name>A0A4C1V864_EUMVA</name>
<keyword evidence="3" id="KW-1185">Reference proteome</keyword>
<evidence type="ECO:0000256" key="1">
    <source>
        <dbReference type="SAM" id="MobiDB-lite"/>
    </source>
</evidence>
<sequence length="113" mass="12699">MAIKNRAFIITNISKSFETRTKVRAPHLHGPSFRQTRWHNIPPRSLSFASGPITTATSLIRRLKPATRRSPPAAAADKQRAQVWGARRVQTAPNEGHGRCGARRPQRAFPAYY</sequence>
<organism evidence="2 3">
    <name type="scientific">Eumeta variegata</name>
    <name type="common">Bagworm moth</name>
    <name type="synonym">Eumeta japonica</name>
    <dbReference type="NCBI Taxonomy" id="151549"/>
    <lineage>
        <taxon>Eukaryota</taxon>
        <taxon>Metazoa</taxon>
        <taxon>Ecdysozoa</taxon>
        <taxon>Arthropoda</taxon>
        <taxon>Hexapoda</taxon>
        <taxon>Insecta</taxon>
        <taxon>Pterygota</taxon>
        <taxon>Neoptera</taxon>
        <taxon>Endopterygota</taxon>
        <taxon>Lepidoptera</taxon>
        <taxon>Glossata</taxon>
        <taxon>Ditrysia</taxon>
        <taxon>Tineoidea</taxon>
        <taxon>Psychidae</taxon>
        <taxon>Oiketicinae</taxon>
        <taxon>Eumeta</taxon>
    </lineage>
</organism>
<dbReference type="AlphaFoldDB" id="A0A4C1V864"/>
<comment type="caution">
    <text evidence="2">The sequence shown here is derived from an EMBL/GenBank/DDBJ whole genome shotgun (WGS) entry which is preliminary data.</text>
</comment>